<feature type="transmembrane region" description="Helical" evidence="8">
    <location>
        <begin position="195"/>
        <end position="218"/>
    </location>
</feature>
<keyword evidence="6 8" id="KW-1133">Transmembrane helix</keyword>
<evidence type="ECO:0000256" key="5">
    <source>
        <dbReference type="ARBA" id="ARBA00022692"/>
    </source>
</evidence>
<keyword evidence="5 8" id="KW-0812">Transmembrane</keyword>
<dbReference type="EMBL" id="HG992337">
    <property type="protein sequence ID" value="CAE6733391.1"/>
    <property type="molecule type" value="Genomic_DNA"/>
</dbReference>
<dbReference type="InterPro" id="IPR050297">
    <property type="entry name" value="LipidA_mod_glycosyltrf_83"/>
</dbReference>
<reference evidence="10 11" key="1">
    <citation type="submission" date="2021-02" db="EMBL/GenBank/DDBJ databases">
        <authorList>
            <person name="Pothier F. J."/>
        </authorList>
    </citation>
    <scope>NUCLEOTIDE SEQUENCE [LARGE SCALE GENOMIC DNA]</scope>
    <source>
        <strain evidence="10 11">1314c</strain>
    </source>
</reference>
<evidence type="ECO:0000256" key="6">
    <source>
        <dbReference type="ARBA" id="ARBA00022989"/>
    </source>
</evidence>
<feature type="domain" description="Glycosyltransferase RgtA/B/C/D-like" evidence="9">
    <location>
        <begin position="91"/>
        <end position="228"/>
    </location>
</feature>
<dbReference type="GO" id="GO:0010041">
    <property type="term" value="P:response to iron(III) ion"/>
    <property type="evidence" value="ECO:0007669"/>
    <property type="project" value="TreeGrafter"/>
</dbReference>
<feature type="transmembrane region" description="Helical" evidence="8">
    <location>
        <begin position="354"/>
        <end position="375"/>
    </location>
</feature>
<feature type="transmembrane region" description="Helical" evidence="8">
    <location>
        <begin position="109"/>
        <end position="129"/>
    </location>
</feature>
<dbReference type="PANTHER" id="PTHR33908:SF3">
    <property type="entry name" value="UNDECAPRENYL PHOSPHATE-ALPHA-4-AMINO-4-DEOXY-L-ARABINOSE ARABINOSYL TRANSFERASE"/>
    <property type="match status" value="1"/>
</dbReference>
<feature type="transmembrane region" description="Helical" evidence="8">
    <location>
        <begin position="295"/>
        <end position="317"/>
    </location>
</feature>
<dbReference type="Proteomes" id="UP000835242">
    <property type="component" value="Chromosome"/>
</dbReference>
<feature type="transmembrane region" description="Helical" evidence="8">
    <location>
        <begin position="451"/>
        <end position="472"/>
    </location>
</feature>
<feature type="transmembrane region" description="Helical" evidence="8">
    <location>
        <begin position="239"/>
        <end position="262"/>
    </location>
</feature>
<sequence length="597" mass="65961">MAPTKFRPACRIVWRPTDRGVRVSPAISAATSRQRALLAAVLLIVVSLLAGLGLRQPNPQDEPRFVLAARSMVATGQWLLPHRGSELYAEKPPVFMWLQAASYELVPHWPVAFLLPSLLAALATLWLTWDIARRLWNRRVARHAVLGLFAVLQFGLMAKRAQIDMVLVALTTLSLWGMLRHLLRGPDWRAWTLGLFAAGVGTVTKGVGFLPLLLLLPWMALPRRHWRVLPARAQAGRSWLLVLPAFLAGTAVWLGPLGIALWQSNDPALHAYAHELLFKQTGTRYAHAWHHVKPAWYYLQVIATLWLPGCLVLPWLLPAWWRRLRRGDPRYLLLLAWSVLVLVFFSASPGKREVYIFPMLPALCIAAAPLLAGLLRKRGVRVLLTGYLLLLALAALALGSGIALHLHWAENTALQRGMALASLRSVGVWLIGLGVVGLAAIAWSRGKRTGTAVVVVTAALWSVYGLGLMPALDPYSSAARLMQRVGQRIGPEAELGMLAWREQNMLQADRPVTDFGFKASWQQQWAKAGPWLADAPERRWLFVLKQAVPACIDPAQRIDIGESNRNQWQLVPGTAWHAGCVATASDTNTGGGDSETD</sequence>
<evidence type="ECO:0000256" key="1">
    <source>
        <dbReference type="ARBA" id="ARBA00004651"/>
    </source>
</evidence>
<dbReference type="Pfam" id="PF13231">
    <property type="entry name" value="PMT_2"/>
    <property type="match status" value="1"/>
</dbReference>
<feature type="transmembrane region" description="Helical" evidence="8">
    <location>
        <begin position="329"/>
        <end position="348"/>
    </location>
</feature>
<dbReference type="GO" id="GO:0016763">
    <property type="term" value="F:pentosyltransferase activity"/>
    <property type="evidence" value="ECO:0007669"/>
    <property type="project" value="TreeGrafter"/>
</dbReference>
<proteinExistence type="predicted"/>
<feature type="transmembrane region" description="Helical" evidence="8">
    <location>
        <begin position="387"/>
        <end position="406"/>
    </location>
</feature>
<keyword evidence="4 10" id="KW-0808">Transferase</keyword>
<evidence type="ECO:0000256" key="2">
    <source>
        <dbReference type="ARBA" id="ARBA00022475"/>
    </source>
</evidence>
<evidence type="ECO:0000259" key="9">
    <source>
        <dbReference type="Pfam" id="PF13231"/>
    </source>
</evidence>
<comment type="subcellular location">
    <subcellularLocation>
        <location evidence="1">Cell membrane</location>
        <topology evidence="1">Multi-pass membrane protein</topology>
    </subcellularLocation>
</comment>
<gene>
    <name evidence="10" type="primary">arnT_1</name>
    <name evidence="10" type="ORF">XA1314C_12350</name>
</gene>
<dbReference type="InterPro" id="IPR038731">
    <property type="entry name" value="RgtA/B/C-like"/>
</dbReference>
<name>A0AAU9HRM4_9XANT</name>
<evidence type="ECO:0000256" key="4">
    <source>
        <dbReference type="ARBA" id="ARBA00022679"/>
    </source>
</evidence>
<dbReference type="GO" id="GO:0005886">
    <property type="term" value="C:plasma membrane"/>
    <property type="evidence" value="ECO:0007669"/>
    <property type="project" value="UniProtKB-SubCell"/>
</dbReference>
<keyword evidence="7 8" id="KW-0472">Membrane</keyword>
<keyword evidence="2" id="KW-1003">Cell membrane</keyword>
<feature type="transmembrane region" description="Helical" evidence="8">
    <location>
        <begin position="36"/>
        <end position="54"/>
    </location>
</feature>
<evidence type="ECO:0000313" key="11">
    <source>
        <dbReference type="Proteomes" id="UP000835242"/>
    </source>
</evidence>
<dbReference type="EMBL" id="HG992337">
    <property type="protein sequence ID" value="CAE6733363.1"/>
    <property type="molecule type" value="Genomic_DNA"/>
</dbReference>
<evidence type="ECO:0000256" key="7">
    <source>
        <dbReference type="ARBA" id="ARBA00023136"/>
    </source>
</evidence>
<keyword evidence="3" id="KW-0328">Glycosyltransferase</keyword>
<dbReference type="PANTHER" id="PTHR33908">
    <property type="entry name" value="MANNOSYLTRANSFERASE YKCB-RELATED"/>
    <property type="match status" value="1"/>
</dbReference>
<accession>A0AAU9HRM4</accession>
<evidence type="ECO:0000313" key="10">
    <source>
        <dbReference type="EMBL" id="CAE6733363.1"/>
    </source>
</evidence>
<evidence type="ECO:0000256" key="8">
    <source>
        <dbReference type="SAM" id="Phobius"/>
    </source>
</evidence>
<dbReference type="GO" id="GO:0009103">
    <property type="term" value="P:lipopolysaccharide biosynthetic process"/>
    <property type="evidence" value="ECO:0007669"/>
    <property type="project" value="TreeGrafter"/>
</dbReference>
<evidence type="ECO:0000256" key="3">
    <source>
        <dbReference type="ARBA" id="ARBA00022676"/>
    </source>
</evidence>
<dbReference type="AlphaFoldDB" id="A0AAU9HRM4"/>
<protein>
    <submittedName>
        <fullName evidence="10">Undecaprenyl phosphate-alpha-4-amino-4-deoxy-L-arabinose arabinosyl transferase</fullName>
    </submittedName>
</protein>
<organism evidence="10 11">
    <name type="scientific">Xanthomonas arboricola</name>
    <dbReference type="NCBI Taxonomy" id="56448"/>
    <lineage>
        <taxon>Bacteria</taxon>
        <taxon>Pseudomonadati</taxon>
        <taxon>Pseudomonadota</taxon>
        <taxon>Gammaproteobacteria</taxon>
        <taxon>Lysobacterales</taxon>
        <taxon>Lysobacteraceae</taxon>
        <taxon>Xanthomonas</taxon>
    </lineage>
</organism>
<feature type="transmembrane region" description="Helical" evidence="8">
    <location>
        <begin position="426"/>
        <end position="444"/>
    </location>
</feature>